<reference evidence="2" key="1">
    <citation type="submission" date="2017-12" db="EMBL/GenBank/DDBJ databases">
        <title>Gene loss provides genomic basis for host adaptation in cereal stripe rust fungi.</title>
        <authorList>
            <person name="Xia C."/>
        </authorList>
    </citation>
    <scope>NUCLEOTIDE SEQUENCE [LARGE SCALE GENOMIC DNA]</scope>
    <source>
        <strain evidence="2">93-210</strain>
    </source>
</reference>
<organism evidence="2 3">
    <name type="scientific">Puccinia striiformis</name>
    <dbReference type="NCBI Taxonomy" id="27350"/>
    <lineage>
        <taxon>Eukaryota</taxon>
        <taxon>Fungi</taxon>
        <taxon>Dikarya</taxon>
        <taxon>Basidiomycota</taxon>
        <taxon>Pucciniomycotina</taxon>
        <taxon>Pucciniomycetes</taxon>
        <taxon>Pucciniales</taxon>
        <taxon>Pucciniaceae</taxon>
        <taxon>Puccinia</taxon>
    </lineage>
</organism>
<protein>
    <submittedName>
        <fullName evidence="2">Uncharacterized protein</fullName>
    </submittedName>
</protein>
<name>A0A2S4UDK8_9BASI</name>
<dbReference type="Proteomes" id="UP000239156">
    <property type="component" value="Unassembled WGS sequence"/>
</dbReference>
<evidence type="ECO:0000256" key="1">
    <source>
        <dbReference type="SAM" id="MobiDB-lite"/>
    </source>
</evidence>
<keyword evidence="3" id="KW-1185">Reference proteome</keyword>
<comment type="caution">
    <text evidence="2">The sequence shown here is derived from an EMBL/GenBank/DDBJ whole genome shotgun (WGS) entry which is preliminary data.</text>
</comment>
<proteinExistence type="predicted"/>
<accession>A0A2S4UDK8</accession>
<evidence type="ECO:0000313" key="3">
    <source>
        <dbReference type="Proteomes" id="UP000239156"/>
    </source>
</evidence>
<feature type="region of interest" description="Disordered" evidence="1">
    <location>
        <begin position="95"/>
        <end position="116"/>
    </location>
</feature>
<dbReference type="EMBL" id="PKSL01000348">
    <property type="protein sequence ID" value="POV95367.1"/>
    <property type="molecule type" value="Genomic_DNA"/>
</dbReference>
<evidence type="ECO:0000313" key="2">
    <source>
        <dbReference type="EMBL" id="POV95367.1"/>
    </source>
</evidence>
<dbReference type="AlphaFoldDB" id="A0A2S4UDK8"/>
<dbReference type="VEuPathDB" id="FungiDB:PSHT_13583"/>
<sequence>MSTACTQLDNLVCNTFNTPQQYLLHLKKTDSGRAVIIYLDALESNAVWEHIMVKIYIKARPLKVRRLRVQIIKKPVASGSESRVMEVILKAVGATTTASPSPSLGIVLDQSPSDSP</sequence>
<gene>
    <name evidence="2" type="ORF">PSTT_16286</name>
</gene>
<dbReference type="VEuPathDB" id="FungiDB:PSTT_16286"/>